<comment type="caution">
    <text evidence="7">The sequence shown here is derived from an EMBL/GenBank/DDBJ whole genome shotgun (WGS) entry which is preliminary data.</text>
</comment>
<gene>
    <name evidence="7" type="ORF">EGT67_17590</name>
</gene>
<dbReference type="PROSITE" id="PS51679">
    <property type="entry name" value="SAM_MT_C5"/>
    <property type="match status" value="1"/>
</dbReference>
<dbReference type="RefSeq" id="WP_127917381.1">
    <property type="nucleotide sequence ID" value="NZ_RKLP01000009.1"/>
</dbReference>
<sequence>MTPALPRSVDAARPEIVDLFAGPGGLDVAAHWLGVPATGIEWDANARATREAAGLRTVFGDVRDYGPSEFPNATILAGGPPCQTYTVAGSGSGRRALEQVLAFVKRMGNREDVRADVAQLEDERTGLVLEPLRWALEAHECERPYEAIVLEQVPAVLPVWEAVGEVLASIGYKVDFGILRTEEFGVPQTRRRAVLIARREEPARLPGATHRRYRKDVPREDGHRGLLPWTTLGEALQRQSWETVDRPSRPEPFVVISNYGSGGDPKARGRRWSHQPAATVTGKVSRNRVVTPEDVELERFTHREAGRLQTFPLDYPWSGNDLAQQIGNAIPPRLGAHVLAAALGNPLDTHKIDRAVRGQWSSPVD</sequence>
<dbReference type="GO" id="GO:0003677">
    <property type="term" value="F:DNA binding"/>
    <property type="evidence" value="ECO:0007669"/>
    <property type="project" value="TreeGrafter"/>
</dbReference>
<evidence type="ECO:0000313" key="7">
    <source>
        <dbReference type="EMBL" id="RVW08219.1"/>
    </source>
</evidence>
<evidence type="ECO:0000256" key="1">
    <source>
        <dbReference type="ARBA" id="ARBA00011975"/>
    </source>
</evidence>
<dbReference type="InterPro" id="IPR050390">
    <property type="entry name" value="C5-Methyltransferase"/>
</dbReference>
<dbReference type="AlphaFoldDB" id="A0A3S3AED6"/>
<keyword evidence="4 6" id="KW-0949">S-adenosyl-L-methionine</keyword>
<keyword evidence="8" id="KW-1185">Reference proteome</keyword>
<dbReference type="Gene3D" id="3.40.50.150">
    <property type="entry name" value="Vaccinia Virus protein VP39"/>
    <property type="match status" value="1"/>
</dbReference>
<name>A0A3S3AED6_9NOCA</name>
<dbReference type="PANTHER" id="PTHR10629">
    <property type="entry name" value="CYTOSINE-SPECIFIC METHYLTRANSFERASE"/>
    <property type="match status" value="1"/>
</dbReference>
<evidence type="ECO:0000256" key="4">
    <source>
        <dbReference type="ARBA" id="ARBA00022691"/>
    </source>
</evidence>
<accession>A0A3S3AED6</accession>
<evidence type="ECO:0000256" key="3">
    <source>
        <dbReference type="ARBA" id="ARBA00022679"/>
    </source>
</evidence>
<dbReference type="Proteomes" id="UP000286208">
    <property type="component" value="Unassembled WGS sequence"/>
</dbReference>
<comment type="similarity">
    <text evidence="6">Belongs to the class I-like SAM-binding methyltransferase superfamily. C5-methyltransferase family.</text>
</comment>
<organism evidence="7 8">
    <name type="scientific">Prescottella agglutinans</name>
    <dbReference type="NCBI Taxonomy" id="1644129"/>
    <lineage>
        <taxon>Bacteria</taxon>
        <taxon>Bacillati</taxon>
        <taxon>Actinomycetota</taxon>
        <taxon>Actinomycetes</taxon>
        <taxon>Mycobacteriales</taxon>
        <taxon>Nocardiaceae</taxon>
        <taxon>Prescottella</taxon>
    </lineage>
</organism>
<dbReference type="GO" id="GO:0003886">
    <property type="term" value="F:DNA (cytosine-5-)-methyltransferase activity"/>
    <property type="evidence" value="ECO:0007669"/>
    <property type="project" value="UniProtKB-EC"/>
</dbReference>
<dbReference type="GO" id="GO:0032259">
    <property type="term" value="P:methylation"/>
    <property type="evidence" value="ECO:0007669"/>
    <property type="project" value="UniProtKB-KW"/>
</dbReference>
<dbReference type="PRINTS" id="PR00105">
    <property type="entry name" value="C5METTRFRASE"/>
</dbReference>
<dbReference type="OrthoDB" id="9813719at2"/>
<dbReference type="SUPFAM" id="SSF53335">
    <property type="entry name" value="S-adenosyl-L-methionine-dependent methyltransferases"/>
    <property type="match status" value="1"/>
</dbReference>
<dbReference type="InterPro" id="IPR001525">
    <property type="entry name" value="C5_MeTfrase"/>
</dbReference>
<dbReference type="EC" id="2.1.1.37" evidence="1"/>
<keyword evidence="2 6" id="KW-0489">Methyltransferase</keyword>
<dbReference type="GO" id="GO:0044027">
    <property type="term" value="P:negative regulation of gene expression via chromosomal CpG island methylation"/>
    <property type="evidence" value="ECO:0007669"/>
    <property type="project" value="TreeGrafter"/>
</dbReference>
<dbReference type="InterPro" id="IPR029063">
    <property type="entry name" value="SAM-dependent_MTases_sf"/>
</dbReference>
<dbReference type="EMBL" id="RKLP01000009">
    <property type="protein sequence ID" value="RVW08219.1"/>
    <property type="molecule type" value="Genomic_DNA"/>
</dbReference>
<dbReference type="Gene3D" id="3.90.120.10">
    <property type="entry name" value="DNA Methylase, subunit A, domain 2"/>
    <property type="match status" value="1"/>
</dbReference>
<reference evidence="7 8" key="1">
    <citation type="submission" date="2018-11" db="EMBL/GenBank/DDBJ databases">
        <title>Rhodococcus spongicola sp. nov. and Rhodococcus xishaensis sp. nov. from marine sponges.</title>
        <authorList>
            <person name="Li L."/>
            <person name="Lin H.W."/>
        </authorList>
    </citation>
    <scope>NUCLEOTIDE SEQUENCE [LARGE SCALE GENOMIC DNA]</scope>
    <source>
        <strain evidence="7 8">CCTCC AB2014297</strain>
    </source>
</reference>
<keyword evidence="3 6" id="KW-0808">Transferase</keyword>
<dbReference type="PANTHER" id="PTHR10629:SF52">
    <property type="entry name" value="DNA (CYTOSINE-5)-METHYLTRANSFERASE 1"/>
    <property type="match status" value="1"/>
</dbReference>
<evidence type="ECO:0000313" key="8">
    <source>
        <dbReference type="Proteomes" id="UP000286208"/>
    </source>
</evidence>
<evidence type="ECO:0000256" key="5">
    <source>
        <dbReference type="ARBA" id="ARBA00022747"/>
    </source>
</evidence>
<feature type="active site" evidence="6">
    <location>
        <position position="82"/>
    </location>
</feature>
<evidence type="ECO:0000256" key="6">
    <source>
        <dbReference type="PROSITE-ProRule" id="PRU01016"/>
    </source>
</evidence>
<protein>
    <recommendedName>
        <fullName evidence="1">DNA (cytosine-5-)-methyltransferase</fullName>
        <ecNumber evidence="1">2.1.1.37</ecNumber>
    </recommendedName>
</protein>
<evidence type="ECO:0000256" key="2">
    <source>
        <dbReference type="ARBA" id="ARBA00022603"/>
    </source>
</evidence>
<dbReference type="GO" id="GO:0009307">
    <property type="term" value="P:DNA restriction-modification system"/>
    <property type="evidence" value="ECO:0007669"/>
    <property type="project" value="UniProtKB-KW"/>
</dbReference>
<dbReference type="Pfam" id="PF00145">
    <property type="entry name" value="DNA_methylase"/>
    <property type="match status" value="2"/>
</dbReference>
<keyword evidence="5" id="KW-0680">Restriction system</keyword>
<proteinExistence type="inferred from homology"/>